<comment type="caution">
    <text evidence="1">The sequence shown here is derived from an EMBL/GenBank/DDBJ whole genome shotgun (WGS) entry which is preliminary data.</text>
</comment>
<keyword evidence="2" id="KW-1185">Reference proteome</keyword>
<accession>A0A919YBU7</accession>
<dbReference type="Proteomes" id="UP000682811">
    <property type="component" value="Unassembled WGS sequence"/>
</dbReference>
<gene>
    <name evidence="1" type="ORF">J34TS1_10580</name>
</gene>
<proteinExistence type="predicted"/>
<name>A0A919YBU7_9BACL</name>
<evidence type="ECO:0000313" key="1">
    <source>
        <dbReference type="EMBL" id="GIO46293.1"/>
    </source>
</evidence>
<organism evidence="1 2">
    <name type="scientific">Paenibacillus azoreducens</name>
    <dbReference type="NCBI Taxonomy" id="116718"/>
    <lineage>
        <taxon>Bacteria</taxon>
        <taxon>Bacillati</taxon>
        <taxon>Bacillota</taxon>
        <taxon>Bacilli</taxon>
        <taxon>Bacillales</taxon>
        <taxon>Paenibacillaceae</taxon>
        <taxon>Paenibacillus</taxon>
    </lineage>
</organism>
<reference evidence="1 2" key="1">
    <citation type="submission" date="2021-03" db="EMBL/GenBank/DDBJ databases">
        <title>Antimicrobial resistance genes in bacteria isolated from Japanese honey, and their potential for conferring macrolide and lincosamide resistance in the American foulbrood pathogen Paenibacillus larvae.</title>
        <authorList>
            <person name="Okamoto M."/>
            <person name="Kumagai M."/>
            <person name="Kanamori H."/>
            <person name="Takamatsu D."/>
        </authorList>
    </citation>
    <scope>NUCLEOTIDE SEQUENCE [LARGE SCALE GENOMIC DNA]</scope>
    <source>
        <strain evidence="1 2">J34TS1</strain>
    </source>
</reference>
<dbReference type="EMBL" id="BORT01000003">
    <property type="protein sequence ID" value="GIO46293.1"/>
    <property type="molecule type" value="Genomic_DNA"/>
</dbReference>
<evidence type="ECO:0000313" key="2">
    <source>
        <dbReference type="Proteomes" id="UP000682811"/>
    </source>
</evidence>
<sequence>MLNPFYRIENVEDGLAVWNIYRNEPVLKVTGKSVKFLHQAAEYQDVTEANTELKRKLSQRGIFLDVKRANMYKKLLMWTEEFESVIDRYKSSEVIIRCLQQTDIRMLASAGQSIFEKTGLTAFSGNTNATYIHYLVFYDSKEALQRLVKLIDRRYCSTLFLCKTNENEILEIGPCYPITASFCFDCLIDNLDRYRVIYTRVNECLPAEMLENEYLKAIMDYYTLFMTTLAQTHERKILIEYGSCSSTTVIPPRSPRCTCYIESQSGSFADT</sequence>
<dbReference type="AlphaFoldDB" id="A0A919YBU7"/>
<dbReference type="RefSeq" id="WP_212977334.1">
    <property type="nucleotide sequence ID" value="NZ_AP025343.1"/>
</dbReference>
<protein>
    <submittedName>
        <fullName evidence="1">Uncharacterized protein</fullName>
    </submittedName>
</protein>